<dbReference type="SMART" id="SM00382">
    <property type="entry name" value="AAA"/>
    <property type="match status" value="1"/>
</dbReference>
<dbReference type="CDD" id="cd03230">
    <property type="entry name" value="ABC_DR_subfamily_A"/>
    <property type="match status" value="1"/>
</dbReference>
<dbReference type="Proteomes" id="UP000432715">
    <property type="component" value="Unassembled WGS sequence"/>
</dbReference>
<name>A0A6I0F038_9FIRM</name>
<dbReference type="InterPro" id="IPR003593">
    <property type="entry name" value="AAA+_ATPase"/>
</dbReference>
<dbReference type="InterPro" id="IPR003439">
    <property type="entry name" value="ABC_transporter-like_ATP-bd"/>
</dbReference>
<keyword evidence="6" id="KW-1185">Reference proteome</keyword>
<evidence type="ECO:0000256" key="3">
    <source>
        <dbReference type="ARBA" id="ARBA00022840"/>
    </source>
</evidence>
<evidence type="ECO:0000259" key="4">
    <source>
        <dbReference type="PROSITE" id="PS50893"/>
    </source>
</evidence>
<dbReference type="SUPFAM" id="SSF52540">
    <property type="entry name" value="P-loop containing nucleoside triphosphate hydrolases"/>
    <property type="match status" value="1"/>
</dbReference>
<evidence type="ECO:0000256" key="2">
    <source>
        <dbReference type="ARBA" id="ARBA00022741"/>
    </source>
</evidence>
<feature type="domain" description="ABC transporter" evidence="4">
    <location>
        <begin position="2"/>
        <end position="230"/>
    </location>
</feature>
<dbReference type="OrthoDB" id="9804819at2"/>
<evidence type="ECO:0000313" key="6">
    <source>
        <dbReference type="Proteomes" id="UP000432715"/>
    </source>
</evidence>
<evidence type="ECO:0000313" key="5">
    <source>
        <dbReference type="EMBL" id="KAB3533498.1"/>
    </source>
</evidence>
<dbReference type="PROSITE" id="PS00211">
    <property type="entry name" value="ABC_TRANSPORTER_1"/>
    <property type="match status" value="1"/>
</dbReference>
<proteinExistence type="predicted"/>
<keyword evidence="2" id="KW-0547">Nucleotide-binding</keyword>
<comment type="caution">
    <text evidence="5">The sequence shown here is derived from an EMBL/GenBank/DDBJ whole genome shotgun (WGS) entry which is preliminary data.</text>
</comment>
<dbReference type="AlphaFoldDB" id="A0A6I0F038"/>
<dbReference type="Pfam" id="PF00005">
    <property type="entry name" value="ABC_tran"/>
    <property type="match status" value="1"/>
</dbReference>
<dbReference type="InterPro" id="IPR050763">
    <property type="entry name" value="ABC_transporter_ATP-binding"/>
</dbReference>
<dbReference type="PANTHER" id="PTHR42711:SF18">
    <property type="entry name" value="ABC TRANSPORTER, ATP-BINDING PROTEIN"/>
    <property type="match status" value="1"/>
</dbReference>
<accession>A0A6I0F038</accession>
<dbReference type="GO" id="GO:0016887">
    <property type="term" value="F:ATP hydrolysis activity"/>
    <property type="evidence" value="ECO:0007669"/>
    <property type="project" value="InterPro"/>
</dbReference>
<dbReference type="InterPro" id="IPR017871">
    <property type="entry name" value="ABC_transporter-like_CS"/>
</dbReference>
<dbReference type="GO" id="GO:0005524">
    <property type="term" value="F:ATP binding"/>
    <property type="evidence" value="ECO:0007669"/>
    <property type="project" value="UniProtKB-KW"/>
</dbReference>
<evidence type="ECO:0000256" key="1">
    <source>
        <dbReference type="ARBA" id="ARBA00022448"/>
    </source>
</evidence>
<dbReference type="PROSITE" id="PS50893">
    <property type="entry name" value="ABC_TRANSPORTER_2"/>
    <property type="match status" value="1"/>
</dbReference>
<protein>
    <submittedName>
        <fullName evidence="5">ABC transporter ATP-binding protein</fullName>
    </submittedName>
</protein>
<keyword evidence="1" id="KW-0813">Transport</keyword>
<dbReference type="RefSeq" id="WP_151861641.1">
    <property type="nucleotide sequence ID" value="NZ_WBZC01000040.1"/>
</dbReference>
<keyword evidence="3 5" id="KW-0067">ATP-binding</keyword>
<sequence>MINVKGLYHDYSGKGKYAVSDISFHIKKGEILGFLGPSGAGKSTVQNIMIGLLKLQKGEVSYDGRSVSRLDNSFYNNIGVSFEHPNLYTRLTGYENLKYFAGLFKVPTRDPMELLDQVGLIDSANKKAGAYSKGMKQRLVFARALINNPNILFLDEPTSGLDPTTANKIKAMIKKRQEDGCTILLTTHNMFAADELCDRVAFINDGKIVACDSPRNLKLQYGEKSVLVELQEGKEISKKIFFLDNEKDRKSFNEVVNSKNIQTIHSQEATLEQIFIRLTGRELA</sequence>
<organism evidence="5 6">
    <name type="scientific">Alkaliphilus pronyensis</name>
    <dbReference type="NCBI Taxonomy" id="1482732"/>
    <lineage>
        <taxon>Bacteria</taxon>
        <taxon>Bacillati</taxon>
        <taxon>Bacillota</taxon>
        <taxon>Clostridia</taxon>
        <taxon>Peptostreptococcales</taxon>
        <taxon>Natronincolaceae</taxon>
        <taxon>Alkaliphilus</taxon>
    </lineage>
</organism>
<dbReference type="EMBL" id="WBZC01000040">
    <property type="protein sequence ID" value="KAB3533498.1"/>
    <property type="molecule type" value="Genomic_DNA"/>
</dbReference>
<reference evidence="5 6" key="1">
    <citation type="submission" date="2019-10" db="EMBL/GenBank/DDBJ databases">
        <title>Alkaliphilus serpentinus sp. nov. and Alkaliphilus pronyensis sp. nov., two novel anaerobic alkaliphilic species isolated from the serpentinized-hosted hydrothermal field of the Prony Bay (New Caledonia).</title>
        <authorList>
            <person name="Postec A."/>
        </authorList>
    </citation>
    <scope>NUCLEOTIDE SEQUENCE [LARGE SCALE GENOMIC DNA]</scope>
    <source>
        <strain evidence="5 6">LacV</strain>
    </source>
</reference>
<dbReference type="PANTHER" id="PTHR42711">
    <property type="entry name" value="ABC TRANSPORTER ATP-BINDING PROTEIN"/>
    <property type="match status" value="1"/>
</dbReference>
<dbReference type="Gene3D" id="3.40.50.300">
    <property type="entry name" value="P-loop containing nucleotide triphosphate hydrolases"/>
    <property type="match status" value="1"/>
</dbReference>
<gene>
    <name evidence="5" type="ORF">F8154_10880</name>
</gene>
<dbReference type="InterPro" id="IPR027417">
    <property type="entry name" value="P-loop_NTPase"/>
</dbReference>